<dbReference type="InterPro" id="IPR012967">
    <property type="entry name" value="COMT_dimerisation"/>
</dbReference>
<evidence type="ECO:0000313" key="8">
    <source>
        <dbReference type="Proteomes" id="UP000799536"/>
    </source>
</evidence>
<feature type="compositionally biased region" description="Low complexity" evidence="4">
    <location>
        <begin position="510"/>
        <end position="534"/>
    </location>
</feature>
<dbReference type="InterPro" id="IPR001077">
    <property type="entry name" value="COMT_C"/>
</dbReference>
<evidence type="ECO:0000313" key="7">
    <source>
        <dbReference type="EMBL" id="KAF2199794.1"/>
    </source>
</evidence>
<keyword evidence="3" id="KW-0949">S-adenosyl-L-methionine</keyword>
<dbReference type="GO" id="GO:0046983">
    <property type="term" value="F:protein dimerization activity"/>
    <property type="evidence" value="ECO:0007669"/>
    <property type="project" value="InterPro"/>
</dbReference>
<feature type="domain" description="O-methyltransferase dimerisation" evidence="6">
    <location>
        <begin position="83"/>
        <end position="158"/>
    </location>
</feature>
<dbReference type="Pfam" id="PF08100">
    <property type="entry name" value="Dimerisation"/>
    <property type="match status" value="1"/>
</dbReference>
<evidence type="ECO:0000259" key="6">
    <source>
        <dbReference type="Pfam" id="PF08100"/>
    </source>
</evidence>
<dbReference type="Pfam" id="PF00891">
    <property type="entry name" value="Methyltransf_2"/>
    <property type="match status" value="1"/>
</dbReference>
<name>A0A9P4MNR1_9PLEO</name>
<dbReference type="GO" id="GO:0008171">
    <property type="term" value="F:O-methyltransferase activity"/>
    <property type="evidence" value="ECO:0007669"/>
    <property type="project" value="InterPro"/>
</dbReference>
<evidence type="ECO:0000256" key="3">
    <source>
        <dbReference type="ARBA" id="ARBA00022691"/>
    </source>
</evidence>
<dbReference type="SUPFAM" id="SSF53335">
    <property type="entry name" value="S-adenosyl-L-methionine-dependent methyltransferases"/>
    <property type="match status" value="1"/>
</dbReference>
<organism evidence="7 8">
    <name type="scientific">Delitschia confertaspora ATCC 74209</name>
    <dbReference type="NCBI Taxonomy" id="1513339"/>
    <lineage>
        <taxon>Eukaryota</taxon>
        <taxon>Fungi</taxon>
        <taxon>Dikarya</taxon>
        <taxon>Ascomycota</taxon>
        <taxon>Pezizomycotina</taxon>
        <taxon>Dothideomycetes</taxon>
        <taxon>Pleosporomycetidae</taxon>
        <taxon>Pleosporales</taxon>
        <taxon>Delitschiaceae</taxon>
        <taxon>Delitschia</taxon>
    </lineage>
</organism>
<keyword evidence="8" id="KW-1185">Reference proteome</keyword>
<dbReference type="InterPro" id="IPR036390">
    <property type="entry name" value="WH_DNA-bd_sf"/>
</dbReference>
<reference evidence="7" key="1">
    <citation type="journal article" date="2020" name="Stud. Mycol.">
        <title>101 Dothideomycetes genomes: a test case for predicting lifestyles and emergence of pathogens.</title>
        <authorList>
            <person name="Haridas S."/>
            <person name="Albert R."/>
            <person name="Binder M."/>
            <person name="Bloem J."/>
            <person name="Labutti K."/>
            <person name="Salamov A."/>
            <person name="Andreopoulos B."/>
            <person name="Baker S."/>
            <person name="Barry K."/>
            <person name="Bills G."/>
            <person name="Bluhm B."/>
            <person name="Cannon C."/>
            <person name="Castanera R."/>
            <person name="Culley D."/>
            <person name="Daum C."/>
            <person name="Ezra D."/>
            <person name="Gonzalez J."/>
            <person name="Henrissat B."/>
            <person name="Kuo A."/>
            <person name="Liang C."/>
            <person name="Lipzen A."/>
            <person name="Lutzoni F."/>
            <person name="Magnuson J."/>
            <person name="Mondo S."/>
            <person name="Nolan M."/>
            <person name="Ohm R."/>
            <person name="Pangilinan J."/>
            <person name="Park H.-J."/>
            <person name="Ramirez L."/>
            <person name="Alfaro M."/>
            <person name="Sun H."/>
            <person name="Tritt A."/>
            <person name="Yoshinaga Y."/>
            <person name="Zwiers L.-H."/>
            <person name="Turgeon B."/>
            <person name="Goodwin S."/>
            <person name="Spatafora J."/>
            <person name="Crous P."/>
            <person name="Grigoriev I."/>
        </authorList>
    </citation>
    <scope>NUCLEOTIDE SEQUENCE</scope>
    <source>
        <strain evidence="7">ATCC 74209</strain>
    </source>
</reference>
<dbReference type="EMBL" id="ML994055">
    <property type="protein sequence ID" value="KAF2199794.1"/>
    <property type="molecule type" value="Genomic_DNA"/>
</dbReference>
<feature type="domain" description="O-methyltransferase C-terminal" evidence="5">
    <location>
        <begin position="288"/>
        <end position="456"/>
    </location>
</feature>
<evidence type="ECO:0000256" key="2">
    <source>
        <dbReference type="ARBA" id="ARBA00022679"/>
    </source>
</evidence>
<accession>A0A9P4MNR1</accession>
<evidence type="ECO:0000256" key="1">
    <source>
        <dbReference type="ARBA" id="ARBA00022603"/>
    </source>
</evidence>
<dbReference type="Gene3D" id="1.10.10.10">
    <property type="entry name" value="Winged helix-like DNA-binding domain superfamily/Winged helix DNA-binding domain"/>
    <property type="match status" value="1"/>
</dbReference>
<dbReference type="Proteomes" id="UP000799536">
    <property type="component" value="Unassembled WGS sequence"/>
</dbReference>
<evidence type="ECO:0000256" key="4">
    <source>
        <dbReference type="SAM" id="MobiDB-lite"/>
    </source>
</evidence>
<dbReference type="InterPro" id="IPR016461">
    <property type="entry name" value="COMT-like"/>
</dbReference>
<dbReference type="InterPro" id="IPR029063">
    <property type="entry name" value="SAM-dependent_MTases_sf"/>
</dbReference>
<dbReference type="PANTHER" id="PTHR43712">
    <property type="entry name" value="PUTATIVE (AFU_ORTHOLOGUE AFUA_4G14580)-RELATED"/>
    <property type="match status" value="1"/>
</dbReference>
<evidence type="ECO:0000259" key="5">
    <source>
        <dbReference type="Pfam" id="PF00891"/>
    </source>
</evidence>
<dbReference type="Gene3D" id="3.40.50.150">
    <property type="entry name" value="Vaccinia Virus protein VP39"/>
    <property type="match status" value="1"/>
</dbReference>
<dbReference type="OrthoDB" id="2410195at2759"/>
<sequence length="534" mass="58356">MAPQHTLADAVRLMELADLIKDTVKVVIDEWSKEPASTKSGNASTGAIASPALFDAQKTLLSASGVLTELVSDPASRVLEVSSQYNEARALHIVAELRVPDVIDGTPSKEATIEEISEAVGIEKRKLGRLMRCLCSIHIFTEPRPNVFGNNIISASLVNNEPLRAYIIMFALDIYSASDFLPKTLLDPVKGPSYDVDKTAFQDTMGSDITRWEWFEQHVPADQLLHYPKGGYPGPWGPTLKDVVKGKKSDELVPRPEHRNFCLAMFAGGLVFGTAHLYDYPWDSLGKATVVDVGGGVGGFCIQLSHLYPNLNFVVQDRAPALQQAQNQVWPKESPQALADGRVQFITHDFFNENPVKGADVYWVRYIMHDWSDSYCTQILSSIARAMSPHSRLLICDQVMNTTHGCDDIPSAPKPLPANYGYFTRYSHQRDVAMMALINGIERTPEEFRGIAESAGLVVRRFVGCRSQVGLVECVLPGSPLLGAGPKDVGELNGTVNGNSHAKSDEHLNGDGYSNGYSNGTTNGHVNGNGVMEN</sequence>
<feature type="region of interest" description="Disordered" evidence="4">
    <location>
        <begin position="493"/>
        <end position="534"/>
    </location>
</feature>
<dbReference type="InterPro" id="IPR036388">
    <property type="entry name" value="WH-like_DNA-bd_sf"/>
</dbReference>
<dbReference type="PROSITE" id="PS51683">
    <property type="entry name" value="SAM_OMT_II"/>
    <property type="match status" value="1"/>
</dbReference>
<keyword evidence="1 7" id="KW-0489">Methyltransferase</keyword>
<dbReference type="GO" id="GO:0032259">
    <property type="term" value="P:methylation"/>
    <property type="evidence" value="ECO:0007669"/>
    <property type="project" value="UniProtKB-KW"/>
</dbReference>
<gene>
    <name evidence="7" type="ORF">GQ43DRAFT_433079</name>
</gene>
<keyword evidence="2" id="KW-0808">Transferase</keyword>
<dbReference type="SUPFAM" id="SSF46785">
    <property type="entry name" value="Winged helix' DNA-binding domain"/>
    <property type="match status" value="1"/>
</dbReference>
<protein>
    <submittedName>
        <fullName evidence="7">S-adenosyl-L-methionine-dependent methyltransferase</fullName>
    </submittedName>
</protein>
<proteinExistence type="predicted"/>
<dbReference type="AlphaFoldDB" id="A0A9P4MNR1"/>
<dbReference type="PANTHER" id="PTHR43712:SF2">
    <property type="entry name" value="O-METHYLTRANSFERASE CICE"/>
    <property type="match status" value="1"/>
</dbReference>
<comment type="caution">
    <text evidence="7">The sequence shown here is derived from an EMBL/GenBank/DDBJ whole genome shotgun (WGS) entry which is preliminary data.</text>
</comment>